<dbReference type="RefSeq" id="WP_203570004.1">
    <property type="nucleotide sequence ID" value="NZ_WOFE01000001.1"/>
</dbReference>
<sequence length="2021" mass="223865">MTPKPPQIPSPSTETAPATAPAEGERRALRGYIGQYERAGAAIYAALERDELLWVGVADRNAGIADDLVLGFNGLVVGHQFKTSKFPSTFSIKTLLTGAKGLLKPLVHAWQCLRNDNPRSGIEIRLVVNDFPSINDKLGGGTPAHSAAFLEEFRRHPSRPFEVWRTSEWSRLVKHLHLEAGLSDGDFEQFLHSLRVVCGAAADFIQFHKLNTEQARQASEIACLLPKLVADVRDKDRWTRDELLRELGWRDPAKTLLIHRFPIGAYVQRNRDTEHKLLAALHAADKGYVSLIGPPGSGKSTLLQVALSTEANIRLVRYLAYVPGAAQGVGRGEADNFLADIGTQLRNSGLIGLRLRDESLHERREQFGVLMRQAGERFDHDGIKTIIVVDGLDHVPREELPTNSLLAELPLPAAIPEGVVFVLGTQRLDLVNLKPAVKEQAEKNDRLVLVGPLGREDVARMADALGLPAEIPRLDLSNLTHGHPLATRYLIQALLHADEVGRKHLLSGGMPFDGDIETVYAAAWREIASDNDTMDVLGLIARAEAPMDLQLLASVVKEAAIERALVVARHLLRSSPQGWSIFHNSFRLFIIAQPRVRLGSVDTGYSQRVYRSLAQLSTNAPPESPQRWLELRYRARAGDSADVLSLAMPPRFRQQLADGRSITDINADIHLALLAVRETLDATTFARLLLCRDELGRRESTLEYADQLLLAMLAVGDINAATSFVQDFPSQGYEVVDALLARGDFERAKELFERLEPLSQLHTSKFQNHGNDYNIEEFKKWAKRVIHFRDTEQIQAAIDLLATEGLRQPEKVDQETVAALRQHLRMEAAEATLLQKVGADPQKLCCDLGVTDEDKPYAMIQAGIMANRQGDIAQALILFDTAATLPGFGDVPNGYRRRMALIAFEAGRRDLTEALFDKLAPPMISICDDEMDLAGIGNLVGAVMHHARLCTLLNKPLPSATLSKHSFLQPFQQHASTIGRLLGQVAVDKASVPAGSIQNEARVALGYILRLKSEGGSSESYRIQQAFRAVPVLVKALLTLGAKCGEDEYRAVLREVDAAIGSSTLQGTTYLRRRLAVDAYRIDGDRAGAVGRINALVAELKASTPSEQIDGLADLAIALAAVGDMERAKQLLATVPEQCLGYALAPKKDPQYAIWRDILILANAADPENRTKRVSNLMRQVSGMTETEGASAAHRLTMSLIQEAMQVGPRFGFEVSMTLADWHLIGWPNRVDLLMTGMVRRSPELVLVCATVWCGLCLPFYMEPYYRDPHHVGDFIDIAVDATSPGQIKPLTQMLMGAIEVASRAHERVELLRRLCSAAGKHGVSSAELDAAVARWQSEAPEPRHSSTPSKYDSESSLEELELAFEADGDELNYNAPNRFRYLAETAPLHLVQRMFERWQVLQDDTRCRFLLVRRLAAAGEVNYAKNLMQSYQTSKAPWSSWSQWMGGSKFFYFEAKKHLEGPSTSLAAFENIVDSVIAGQENTQSLLTELDSILPVISTTPDWPAIWSLFEEQMACTREFQLGQPFQPSELPLSDIDLLEDLLHFAYRLPVTEVQRHARNCTLCLAGQAGHGQALFKSLMRRLLTGESDAPLKALETLLVAESADLAPELSAAVVALVGHRDIAVAESAALLSHQYGLPASMDATPLPLFYSLELEPPSECDPAFRDERTGAMRIESPLGWTQMLSSTAQYIANVASIDEMTVRRRAAMFIQDWGGLAAFGSSGVNKLEALLRSLNMQITYLKPHAYIAILALRHVAGELRLAGKLPARDRQTLLERLGCPLPPRPLKLPRVRPKWIRMPLIERSASWAEREKKWVDEVDSDIAPFPAHHDEQVVAEVTYFKITRPHLSEHRFYRFRAPTAQTDGKDFDDGYTKLPLAVWLGQYVPLDNELAPTLVRRVICSVDMGFDEAAYPYPFALCPNWAMRLRWRAHSNEPNVFLDASGAVVAKLHWWRDAGPVDIDAESLWGEGCYLVLTPTGLKQVTTTYGKDLDVNVFASRKIKQPGSNGISFLKTATNEYSL</sequence>
<name>A0ABS2C9A0_9NEIS</name>
<comment type="caution">
    <text evidence="2">The sequence shown here is derived from an EMBL/GenBank/DDBJ whole genome shotgun (WGS) entry which is preliminary data.</text>
</comment>
<reference evidence="2 3" key="1">
    <citation type="submission" date="2019-11" db="EMBL/GenBank/DDBJ databases">
        <title>Novel Deefgea species.</title>
        <authorList>
            <person name="Han J.-H."/>
        </authorList>
    </citation>
    <scope>NUCLEOTIDE SEQUENCE [LARGE SCALE GENOMIC DNA]</scope>
    <source>
        <strain evidence="2 3">LMG 24817</strain>
    </source>
</reference>
<accession>A0ABS2C9A0</accession>
<dbReference type="Proteomes" id="UP001195660">
    <property type="component" value="Unassembled WGS sequence"/>
</dbReference>
<protein>
    <submittedName>
        <fullName evidence="2">ATP-binding protein</fullName>
    </submittedName>
</protein>
<dbReference type="InterPro" id="IPR011990">
    <property type="entry name" value="TPR-like_helical_dom_sf"/>
</dbReference>
<evidence type="ECO:0000313" key="2">
    <source>
        <dbReference type="EMBL" id="MBM5570725.1"/>
    </source>
</evidence>
<keyword evidence="2" id="KW-0547">Nucleotide-binding</keyword>
<dbReference type="GO" id="GO:0005524">
    <property type="term" value="F:ATP binding"/>
    <property type="evidence" value="ECO:0007669"/>
    <property type="project" value="UniProtKB-KW"/>
</dbReference>
<proteinExistence type="predicted"/>
<evidence type="ECO:0000256" key="1">
    <source>
        <dbReference type="SAM" id="MobiDB-lite"/>
    </source>
</evidence>
<dbReference type="InterPro" id="IPR027417">
    <property type="entry name" value="P-loop_NTPase"/>
</dbReference>
<organism evidence="2 3">
    <name type="scientific">Deefgea chitinilytica</name>
    <dbReference type="NCBI Taxonomy" id="570276"/>
    <lineage>
        <taxon>Bacteria</taxon>
        <taxon>Pseudomonadati</taxon>
        <taxon>Pseudomonadota</taxon>
        <taxon>Betaproteobacteria</taxon>
        <taxon>Neisseriales</taxon>
        <taxon>Chitinibacteraceae</taxon>
        <taxon>Deefgea</taxon>
    </lineage>
</organism>
<dbReference type="SUPFAM" id="SSF52540">
    <property type="entry name" value="P-loop containing nucleoside triphosphate hydrolases"/>
    <property type="match status" value="1"/>
</dbReference>
<dbReference type="EMBL" id="WOFE01000001">
    <property type="protein sequence ID" value="MBM5570725.1"/>
    <property type="molecule type" value="Genomic_DNA"/>
</dbReference>
<feature type="compositionally biased region" description="Low complexity" evidence="1">
    <location>
        <begin position="10"/>
        <end position="22"/>
    </location>
</feature>
<keyword evidence="2" id="KW-0067">ATP-binding</keyword>
<evidence type="ECO:0000313" key="3">
    <source>
        <dbReference type="Proteomes" id="UP001195660"/>
    </source>
</evidence>
<gene>
    <name evidence="2" type="ORF">GM173_03920</name>
</gene>
<dbReference type="Gene3D" id="3.40.50.300">
    <property type="entry name" value="P-loop containing nucleotide triphosphate hydrolases"/>
    <property type="match status" value="1"/>
</dbReference>
<keyword evidence="3" id="KW-1185">Reference proteome</keyword>
<feature type="region of interest" description="Disordered" evidence="1">
    <location>
        <begin position="1"/>
        <end position="23"/>
    </location>
</feature>
<dbReference type="Gene3D" id="1.25.40.10">
    <property type="entry name" value="Tetratricopeptide repeat domain"/>
    <property type="match status" value="1"/>
</dbReference>